<feature type="chain" id="PRO_5021358414" description="DUF6705 domain-containing protein" evidence="1">
    <location>
        <begin position="20"/>
        <end position="175"/>
    </location>
</feature>
<dbReference type="Proteomes" id="UP000297739">
    <property type="component" value="Unassembled WGS sequence"/>
</dbReference>
<dbReference type="EMBL" id="SRLD01000036">
    <property type="protein sequence ID" value="TGE14384.1"/>
    <property type="molecule type" value="Genomic_DNA"/>
</dbReference>
<evidence type="ECO:0000313" key="4">
    <source>
        <dbReference type="Proteomes" id="UP000297739"/>
    </source>
</evidence>
<accession>A0A4Z0PGW5</accession>
<feature type="signal peptide" evidence="1">
    <location>
        <begin position="1"/>
        <end position="19"/>
    </location>
</feature>
<evidence type="ECO:0000256" key="1">
    <source>
        <dbReference type="SAM" id="SignalP"/>
    </source>
</evidence>
<dbReference type="AlphaFoldDB" id="A0A4Z0PGW5"/>
<evidence type="ECO:0000259" key="2">
    <source>
        <dbReference type="Pfam" id="PF20448"/>
    </source>
</evidence>
<gene>
    <name evidence="3" type="ORF">E5J99_16175</name>
</gene>
<evidence type="ECO:0000313" key="3">
    <source>
        <dbReference type="EMBL" id="TGE14384.1"/>
    </source>
</evidence>
<dbReference type="InterPro" id="IPR046551">
    <property type="entry name" value="DUF6705"/>
</dbReference>
<sequence length="175" mass="19005">MKNALLLALLLALSASSFAQRNSAAKAAPGGGNQVLPLASSFLGTWEWHSGTDVFRIVLTRDNAYPAPNGKLYSVILGRHSYAKNGVVIEETFTKSPSVPKEWSLLTIPREEWRLVMGFMDQTKQKSGSAELIINPNTPNQLSFSLKETMGTVSLNTPNVVGFTIPTAMTLTRVP</sequence>
<organism evidence="3 4">
    <name type="scientific">Hymenobacter elongatus</name>
    <dbReference type="NCBI Taxonomy" id="877208"/>
    <lineage>
        <taxon>Bacteria</taxon>
        <taxon>Pseudomonadati</taxon>
        <taxon>Bacteroidota</taxon>
        <taxon>Cytophagia</taxon>
        <taxon>Cytophagales</taxon>
        <taxon>Hymenobacteraceae</taxon>
        <taxon>Hymenobacter</taxon>
    </lineage>
</organism>
<dbReference type="OrthoDB" id="1261237at2"/>
<keyword evidence="1" id="KW-0732">Signal</keyword>
<dbReference type="Pfam" id="PF20448">
    <property type="entry name" value="DUF6705"/>
    <property type="match status" value="1"/>
</dbReference>
<name>A0A4Z0PGW5_9BACT</name>
<reference evidence="3 4" key="1">
    <citation type="submission" date="2019-04" db="EMBL/GenBank/DDBJ databases">
        <authorList>
            <person name="Feng G."/>
            <person name="Zhang J."/>
            <person name="Zhu H."/>
        </authorList>
    </citation>
    <scope>NUCLEOTIDE SEQUENCE [LARGE SCALE GENOMIC DNA]</scope>
    <source>
        <strain evidence="3 4">JCM 17223</strain>
    </source>
</reference>
<protein>
    <recommendedName>
        <fullName evidence="2">DUF6705 domain-containing protein</fullName>
    </recommendedName>
</protein>
<comment type="caution">
    <text evidence="3">The sequence shown here is derived from an EMBL/GenBank/DDBJ whole genome shotgun (WGS) entry which is preliminary data.</text>
</comment>
<keyword evidence="4" id="KW-1185">Reference proteome</keyword>
<proteinExistence type="predicted"/>
<feature type="domain" description="DUF6705" evidence="2">
    <location>
        <begin position="1"/>
        <end position="172"/>
    </location>
</feature>